<dbReference type="EMBL" id="CM042018">
    <property type="protein sequence ID" value="KAI3828857.1"/>
    <property type="molecule type" value="Genomic_DNA"/>
</dbReference>
<gene>
    <name evidence="1" type="ORF">L1987_02967</name>
</gene>
<dbReference type="Proteomes" id="UP001056120">
    <property type="component" value="Linkage Group LG01"/>
</dbReference>
<evidence type="ECO:0000313" key="1">
    <source>
        <dbReference type="EMBL" id="KAI3828857.1"/>
    </source>
</evidence>
<protein>
    <submittedName>
        <fullName evidence="1">Uncharacterized protein</fullName>
    </submittedName>
</protein>
<accession>A0ACB9K987</accession>
<sequence>MKNIWIYTIALFVLCLIICLSFILIFHVSGWRFLVFLTFNTALSVVIHRSSRSGGDDDLFEILIRSFTDEDEKSAPNDIDENKSASHDVEEDVEDNEDCLTQRVNDDLKRRSEEFIKRGKQRWRDEKERDRYEMKNK</sequence>
<reference evidence="1 2" key="2">
    <citation type="journal article" date="2022" name="Mol. Ecol. Resour.">
        <title>The genomes of chicory, endive, great burdock and yacon provide insights into Asteraceae paleo-polyploidization history and plant inulin production.</title>
        <authorList>
            <person name="Fan W."/>
            <person name="Wang S."/>
            <person name="Wang H."/>
            <person name="Wang A."/>
            <person name="Jiang F."/>
            <person name="Liu H."/>
            <person name="Zhao H."/>
            <person name="Xu D."/>
            <person name="Zhang Y."/>
        </authorList>
    </citation>
    <scope>NUCLEOTIDE SEQUENCE [LARGE SCALE GENOMIC DNA]</scope>
    <source>
        <strain evidence="2">cv. Yunnan</strain>
        <tissue evidence="1">Leaves</tissue>
    </source>
</reference>
<name>A0ACB9K987_9ASTR</name>
<comment type="caution">
    <text evidence="1">The sequence shown here is derived from an EMBL/GenBank/DDBJ whole genome shotgun (WGS) entry which is preliminary data.</text>
</comment>
<keyword evidence="2" id="KW-1185">Reference proteome</keyword>
<proteinExistence type="predicted"/>
<reference evidence="2" key="1">
    <citation type="journal article" date="2022" name="Mol. Ecol. Resour.">
        <title>The genomes of chicory, endive, great burdock and yacon provide insights into Asteraceae palaeo-polyploidization history and plant inulin production.</title>
        <authorList>
            <person name="Fan W."/>
            <person name="Wang S."/>
            <person name="Wang H."/>
            <person name="Wang A."/>
            <person name="Jiang F."/>
            <person name="Liu H."/>
            <person name="Zhao H."/>
            <person name="Xu D."/>
            <person name="Zhang Y."/>
        </authorList>
    </citation>
    <scope>NUCLEOTIDE SEQUENCE [LARGE SCALE GENOMIC DNA]</scope>
    <source>
        <strain evidence="2">cv. Yunnan</strain>
    </source>
</reference>
<organism evidence="1 2">
    <name type="scientific">Smallanthus sonchifolius</name>
    <dbReference type="NCBI Taxonomy" id="185202"/>
    <lineage>
        <taxon>Eukaryota</taxon>
        <taxon>Viridiplantae</taxon>
        <taxon>Streptophyta</taxon>
        <taxon>Embryophyta</taxon>
        <taxon>Tracheophyta</taxon>
        <taxon>Spermatophyta</taxon>
        <taxon>Magnoliopsida</taxon>
        <taxon>eudicotyledons</taxon>
        <taxon>Gunneridae</taxon>
        <taxon>Pentapetalae</taxon>
        <taxon>asterids</taxon>
        <taxon>campanulids</taxon>
        <taxon>Asterales</taxon>
        <taxon>Asteraceae</taxon>
        <taxon>Asteroideae</taxon>
        <taxon>Heliantheae alliance</taxon>
        <taxon>Millerieae</taxon>
        <taxon>Smallanthus</taxon>
    </lineage>
</organism>
<evidence type="ECO:0000313" key="2">
    <source>
        <dbReference type="Proteomes" id="UP001056120"/>
    </source>
</evidence>